<reference evidence="6 7" key="1">
    <citation type="journal article" date="2024" name="Nat. Commun.">
        <title>Phylogenomics reveals the evolutionary origins of lichenization in chlorophyte algae.</title>
        <authorList>
            <person name="Puginier C."/>
            <person name="Libourel C."/>
            <person name="Otte J."/>
            <person name="Skaloud P."/>
            <person name="Haon M."/>
            <person name="Grisel S."/>
            <person name="Petersen M."/>
            <person name="Berrin J.G."/>
            <person name="Delaux P.M."/>
            <person name="Dal Grande F."/>
            <person name="Keller J."/>
        </authorList>
    </citation>
    <scope>NUCLEOTIDE SEQUENCE [LARGE SCALE GENOMIC DNA]</scope>
    <source>
        <strain evidence="6 7">SAG 216-7</strain>
    </source>
</reference>
<dbReference type="PANTHER" id="PTHR11040:SF209">
    <property type="entry name" value="ZIP ZINC TRANSPORTER"/>
    <property type="match status" value="1"/>
</dbReference>
<feature type="transmembrane region" description="Helical" evidence="5">
    <location>
        <begin position="408"/>
        <end position="431"/>
    </location>
</feature>
<organism evidence="6 7">
    <name type="scientific">Coccomyxa subellipsoidea</name>
    <dbReference type="NCBI Taxonomy" id="248742"/>
    <lineage>
        <taxon>Eukaryota</taxon>
        <taxon>Viridiplantae</taxon>
        <taxon>Chlorophyta</taxon>
        <taxon>core chlorophytes</taxon>
        <taxon>Trebouxiophyceae</taxon>
        <taxon>Trebouxiophyceae incertae sedis</taxon>
        <taxon>Coccomyxaceae</taxon>
        <taxon>Coccomyxa</taxon>
    </lineage>
</organism>
<dbReference type="InterPro" id="IPR003689">
    <property type="entry name" value="ZIP"/>
</dbReference>
<protein>
    <recommendedName>
        <fullName evidence="8">Zip-domain-containing protein</fullName>
    </recommendedName>
</protein>
<evidence type="ECO:0000256" key="4">
    <source>
        <dbReference type="ARBA" id="ARBA00023136"/>
    </source>
</evidence>
<evidence type="ECO:0000256" key="5">
    <source>
        <dbReference type="SAM" id="Phobius"/>
    </source>
</evidence>
<evidence type="ECO:0008006" key="8">
    <source>
        <dbReference type="Google" id="ProtNLM"/>
    </source>
</evidence>
<evidence type="ECO:0000313" key="6">
    <source>
        <dbReference type="EMBL" id="KAK9907259.1"/>
    </source>
</evidence>
<evidence type="ECO:0000256" key="1">
    <source>
        <dbReference type="ARBA" id="ARBA00004141"/>
    </source>
</evidence>
<dbReference type="PANTHER" id="PTHR11040">
    <property type="entry name" value="ZINC/IRON TRANSPORTER"/>
    <property type="match status" value="1"/>
</dbReference>
<sequence length="469" mass="49433">MMDMPANSSVMNIEYANWFDYLNKTGHESPTDFILDSLDASGTVNQANLSEVLYVVGQSQNTTARPVLGSPPDGHTHLSADLLLSQYGVNGTLDEAGLQEAFAAIISCQLQGSFCKLGSHGEQHAPTQLVSMVNTATASAPSATSDGGDAPKQNIDWLKGLGAAILFVEALLGVTLPLLRGVRGLSNALNGWLLSLLNCFAGGVFITFAIMHLLLHVIGAQSDSNYTAYFPIGVFFVVLGFHIFFFIQRVLGPLLTPTSAVATTGEAPRGSCCASAVPASLNKDGYEKGVNGEGSAAGCPCDANAACNTSAAERVWTNFISPSLLLFAMCIHGIFEGMVLGIQDTKVGAVTVLIALVSHKWVESIALSARCLKAGANWWQTGVFLFPFAATAPIGVGIGAALSDINPWAQMVLYALATGFFIYVGACEVIAEEFAYVSNRSRGFRCALFLASLTGFTLVALLQLIHDGD</sequence>
<feature type="transmembrane region" description="Helical" evidence="5">
    <location>
        <begin position="226"/>
        <end position="247"/>
    </location>
</feature>
<name>A0ABR2YKF5_9CHLO</name>
<evidence type="ECO:0000256" key="2">
    <source>
        <dbReference type="ARBA" id="ARBA00022692"/>
    </source>
</evidence>
<comment type="caution">
    <text evidence="6">The sequence shown here is derived from an EMBL/GenBank/DDBJ whole genome shotgun (WGS) entry which is preliminary data.</text>
</comment>
<gene>
    <name evidence="6" type="ORF">WJX75_000148</name>
</gene>
<keyword evidence="3 5" id="KW-1133">Transmembrane helix</keyword>
<feature type="transmembrane region" description="Helical" evidence="5">
    <location>
        <begin position="191"/>
        <end position="214"/>
    </location>
</feature>
<proteinExistence type="predicted"/>
<feature type="transmembrane region" description="Helical" evidence="5">
    <location>
        <begin position="443"/>
        <end position="465"/>
    </location>
</feature>
<dbReference type="Proteomes" id="UP001491310">
    <property type="component" value="Unassembled WGS sequence"/>
</dbReference>
<comment type="subcellular location">
    <subcellularLocation>
        <location evidence="1">Membrane</location>
        <topology evidence="1">Multi-pass membrane protein</topology>
    </subcellularLocation>
</comment>
<keyword evidence="4 5" id="KW-0472">Membrane</keyword>
<feature type="transmembrane region" description="Helical" evidence="5">
    <location>
        <begin position="157"/>
        <end position="179"/>
    </location>
</feature>
<feature type="transmembrane region" description="Helical" evidence="5">
    <location>
        <begin position="348"/>
        <end position="369"/>
    </location>
</feature>
<dbReference type="Pfam" id="PF02535">
    <property type="entry name" value="Zip"/>
    <property type="match status" value="1"/>
</dbReference>
<feature type="transmembrane region" description="Helical" evidence="5">
    <location>
        <begin position="324"/>
        <end position="342"/>
    </location>
</feature>
<evidence type="ECO:0000256" key="3">
    <source>
        <dbReference type="ARBA" id="ARBA00022989"/>
    </source>
</evidence>
<evidence type="ECO:0000313" key="7">
    <source>
        <dbReference type="Proteomes" id="UP001491310"/>
    </source>
</evidence>
<feature type="transmembrane region" description="Helical" evidence="5">
    <location>
        <begin position="381"/>
        <end position="402"/>
    </location>
</feature>
<keyword evidence="7" id="KW-1185">Reference proteome</keyword>
<dbReference type="EMBL" id="JALJOT010000009">
    <property type="protein sequence ID" value="KAK9907259.1"/>
    <property type="molecule type" value="Genomic_DNA"/>
</dbReference>
<accession>A0ABR2YKF5</accession>
<keyword evidence="2 5" id="KW-0812">Transmembrane</keyword>